<gene>
    <name evidence="2" type="ORF">P8627_03235</name>
</gene>
<reference evidence="2 3" key="1">
    <citation type="submission" date="2023-04" db="EMBL/GenBank/DDBJ databases">
        <title>Jannaschia ovalis sp. nov., a marine bacterium isolated from sea tidal flat.</title>
        <authorList>
            <person name="Kwon D.Y."/>
            <person name="Kim J.-J."/>
        </authorList>
    </citation>
    <scope>NUCLEOTIDE SEQUENCE [LARGE SCALE GENOMIC DNA]</scope>
    <source>
        <strain evidence="2 3">GRR-S6-38</strain>
    </source>
</reference>
<accession>A0ABY8LFW7</accession>
<dbReference type="RefSeq" id="WP_279966106.1">
    <property type="nucleotide sequence ID" value="NZ_CP122537.1"/>
</dbReference>
<evidence type="ECO:0000313" key="3">
    <source>
        <dbReference type="Proteomes" id="UP001243420"/>
    </source>
</evidence>
<keyword evidence="1" id="KW-0812">Transmembrane</keyword>
<protein>
    <recommendedName>
        <fullName evidence="4">Pilus assembly protein</fullName>
    </recommendedName>
</protein>
<sequence>MNARLLISRLRRFGRGRAGSIAVEWVVLSAAMVGLGVAMLAGL</sequence>
<keyword evidence="3" id="KW-1185">Reference proteome</keyword>
<feature type="transmembrane region" description="Helical" evidence="1">
    <location>
        <begin position="21"/>
        <end position="41"/>
    </location>
</feature>
<dbReference type="Proteomes" id="UP001243420">
    <property type="component" value="Chromosome"/>
</dbReference>
<dbReference type="EMBL" id="CP122537">
    <property type="protein sequence ID" value="WGH79293.1"/>
    <property type="molecule type" value="Genomic_DNA"/>
</dbReference>
<keyword evidence="1" id="KW-0472">Membrane</keyword>
<organism evidence="2 3">
    <name type="scientific">Jannaschia ovalis</name>
    <dbReference type="NCBI Taxonomy" id="3038773"/>
    <lineage>
        <taxon>Bacteria</taxon>
        <taxon>Pseudomonadati</taxon>
        <taxon>Pseudomonadota</taxon>
        <taxon>Alphaproteobacteria</taxon>
        <taxon>Rhodobacterales</taxon>
        <taxon>Roseobacteraceae</taxon>
        <taxon>Jannaschia</taxon>
    </lineage>
</organism>
<evidence type="ECO:0000313" key="2">
    <source>
        <dbReference type="EMBL" id="WGH79293.1"/>
    </source>
</evidence>
<name>A0ABY8LFW7_9RHOB</name>
<proteinExistence type="predicted"/>
<keyword evidence="1" id="KW-1133">Transmembrane helix</keyword>
<evidence type="ECO:0000256" key="1">
    <source>
        <dbReference type="SAM" id="Phobius"/>
    </source>
</evidence>
<evidence type="ECO:0008006" key="4">
    <source>
        <dbReference type="Google" id="ProtNLM"/>
    </source>
</evidence>